<name>A0AAN7NL92_MYCAM</name>
<sequence>MEHLSHEERLRELELFSLEKRRLRGGSYQLVPSDRSRGKRHKQKHRRFPLNIRKYFFTVRVTKHWHRFPREAVDSPFLDIFKSHLDMALPAVGREGVEQLKAATCPGRVLLDVCVVLSVHKGVAPDGCPHIGVAVLLCATPTSDHVLSTPPLGMTIANTVMFHYLHAQPPCSKFSQNRNLRDLLILAYLHSLLQTAQCPVGGQIPAMYPRDRYYGQYCLISSLVTWIVDKSALSTILHMIKLGGVVDTPDGCAAISRHPDRQEMQSPVPGDKYLHAPGYAGGHPAGKQLGRKRPGDPSGTKLNTSQQCVEGGGTSPLLSTGETHLDYSVQFWAPQCKRDMDILEQVQKRATKMIKRLEHFSYKERLRELGLFTLLKRRLRGDLSHLYKYLMVVSKEDGVRLFSVVTSDRTRGNGHKLKHGKFRLSIRKNIFSMRLDQALARVAQRVCGVSVHGVIQPKWTQP</sequence>
<accession>A0AAN7NL92</accession>
<comment type="caution">
    <text evidence="2">The sequence shown here is derived from an EMBL/GenBank/DDBJ whole genome shotgun (WGS) entry which is preliminary data.</text>
</comment>
<organism evidence="2 3">
    <name type="scientific">Mycteria americana</name>
    <name type="common">Wood stork</name>
    <dbReference type="NCBI Taxonomy" id="33587"/>
    <lineage>
        <taxon>Eukaryota</taxon>
        <taxon>Metazoa</taxon>
        <taxon>Chordata</taxon>
        <taxon>Craniata</taxon>
        <taxon>Vertebrata</taxon>
        <taxon>Euteleostomi</taxon>
        <taxon>Archelosauria</taxon>
        <taxon>Archosauria</taxon>
        <taxon>Dinosauria</taxon>
        <taxon>Saurischia</taxon>
        <taxon>Theropoda</taxon>
        <taxon>Coelurosauria</taxon>
        <taxon>Aves</taxon>
        <taxon>Neognathae</taxon>
        <taxon>Neoaves</taxon>
        <taxon>Aequornithes</taxon>
        <taxon>Ciconiiformes</taxon>
        <taxon>Ciconiidae</taxon>
        <taxon>Mycteria</taxon>
    </lineage>
</organism>
<evidence type="ECO:0000313" key="3">
    <source>
        <dbReference type="Proteomes" id="UP001333110"/>
    </source>
</evidence>
<evidence type="ECO:0000256" key="1">
    <source>
        <dbReference type="SAM" id="MobiDB-lite"/>
    </source>
</evidence>
<protein>
    <submittedName>
        <fullName evidence="2">Uncharacterized protein</fullName>
    </submittedName>
</protein>
<dbReference type="PANTHER" id="PTHR33332">
    <property type="entry name" value="REVERSE TRANSCRIPTASE DOMAIN-CONTAINING PROTEIN"/>
    <property type="match status" value="1"/>
</dbReference>
<dbReference type="AlphaFoldDB" id="A0AAN7NL92"/>
<reference evidence="2 3" key="1">
    <citation type="journal article" date="2023" name="J. Hered.">
        <title>Chromosome-level genome of the wood stork (Mycteria americana) provides insight into avian chromosome evolution.</title>
        <authorList>
            <person name="Flamio R. Jr."/>
            <person name="Ramstad K.M."/>
        </authorList>
    </citation>
    <scope>NUCLEOTIDE SEQUENCE [LARGE SCALE GENOMIC DNA]</scope>
    <source>
        <strain evidence="2">JAX WOST 10</strain>
    </source>
</reference>
<feature type="region of interest" description="Disordered" evidence="1">
    <location>
        <begin position="284"/>
        <end position="315"/>
    </location>
</feature>
<gene>
    <name evidence="2" type="ORF">QYF61_012780</name>
</gene>
<keyword evidence="3" id="KW-1185">Reference proteome</keyword>
<dbReference type="EMBL" id="JAUNZN010000002">
    <property type="protein sequence ID" value="KAK4826931.1"/>
    <property type="molecule type" value="Genomic_DNA"/>
</dbReference>
<dbReference type="Proteomes" id="UP001333110">
    <property type="component" value="Unassembled WGS sequence"/>
</dbReference>
<proteinExistence type="predicted"/>
<evidence type="ECO:0000313" key="2">
    <source>
        <dbReference type="EMBL" id="KAK4826931.1"/>
    </source>
</evidence>